<feature type="region of interest" description="Disordered" evidence="2">
    <location>
        <begin position="706"/>
        <end position="726"/>
    </location>
</feature>
<evidence type="ECO:0000256" key="1">
    <source>
        <dbReference type="ARBA" id="ARBA00006654"/>
    </source>
</evidence>
<dbReference type="PANTHER" id="PTHR11575">
    <property type="entry name" value="5'-NUCLEOTIDASE-RELATED"/>
    <property type="match status" value="1"/>
</dbReference>
<comment type="similarity">
    <text evidence="1">Belongs to the 5'-nucleotidase family.</text>
</comment>
<feature type="region of interest" description="Disordered" evidence="2">
    <location>
        <begin position="174"/>
        <end position="196"/>
    </location>
</feature>
<dbReference type="GO" id="GO:0008253">
    <property type="term" value="F:5'-nucleotidase activity"/>
    <property type="evidence" value="ECO:0007669"/>
    <property type="project" value="TreeGrafter"/>
</dbReference>
<dbReference type="Pfam" id="PF02872">
    <property type="entry name" value="5_nucleotid_C"/>
    <property type="match status" value="1"/>
</dbReference>
<dbReference type="Gene3D" id="3.90.780.10">
    <property type="entry name" value="5'-Nucleotidase, C-terminal domain"/>
    <property type="match status" value="1"/>
</dbReference>
<dbReference type="Gene3D" id="3.60.21.10">
    <property type="match status" value="1"/>
</dbReference>
<dbReference type="PANTHER" id="PTHR11575:SF24">
    <property type="entry name" value="5'-NUCLEOTIDASE"/>
    <property type="match status" value="1"/>
</dbReference>
<feature type="compositionally biased region" description="Basic and acidic residues" evidence="2">
    <location>
        <begin position="431"/>
        <end position="451"/>
    </location>
</feature>
<dbReference type="SUPFAM" id="SSF55816">
    <property type="entry name" value="5'-nucleotidase (syn. UDP-sugar hydrolase), C-terminal domain"/>
    <property type="match status" value="1"/>
</dbReference>
<reference evidence="4" key="1">
    <citation type="submission" date="2014-11" db="EMBL/GenBank/DDBJ databases">
        <authorList>
            <person name="Otto D Thomas"/>
            <person name="Naeem Raeece"/>
        </authorList>
    </citation>
    <scope>NUCLEOTIDE SEQUENCE</scope>
</reference>
<evidence type="ECO:0000259" key="3">
    <source>
        <dbReference type="Pfam" id="PF02872"/>
    </source>
</evidence>
<dbReference type="InterPro" id="IPR036907">
    <property type="entry name" value="5'-Nucleotdase_C_sf"/>
</dbReference>
<gene>
    <name evidence="4" type="ORF">Cvel_22406</name>
</gene>
<dbReference type="InterPro" id="IPR008334">
    <property type="entry name" value="5'-Nucleotdase_C"/>
</dbReference>
<dbReference type="VEuPathDB" id="CryptoDB:Cvel_22406"/>
<proteinExistence type="inferred from homology"/>
<dbReference type="InterPro" id="IPR006179">
    <property type="entry name" value="5_nucleotidase/apyrase"/>
</dbReference>
<feature type="region of interest" description="Disordered" evidence="2">
    <location>
        <begin position="643"/>
        <end position="665"/>
    </location>
</feature>
<dbReference type="EMBL" id="CDMZ01001323">
    <property type="protein sequence ID" value="CEM30771.1"/>
    <property type="molecule type" value="Genomic_DNA"/>
</dbReference>
<protein>
    <recommendedName>
        <fullName evidence="3">5'-Nucleotidase C-terminal domain-containing protein</fullName>
    </recommendedName>
</protein>
<feature type="compositionally biased region" description="Basic and acidic residues" evidence="2">
    <location>
        <begin position="706"/>
        <end position="715"/>
    </location>
</feature>
<dbReference type="SUPFAM" id="SSF56300">
    <property type="entry name" value="Metallo-dependent phosphatases"/>
    <property type="match status" value="1"/>
</dbReference>
<feature type="region of interest" description="Disordered" evidence="2">
    <location>
        <begin position="426"/>
        <end position="453"/>
    </location>
</feature>
<feature type="region of interest" description="Disordered" evidence="2">
    <location>
        <begin position="286"/>
        <end position="316"/>
    </location>
</feature>
<name>A0A0G4GL64_9ALVE</name>
<evidence type="ECO:0000313" key="4">
    <source>
        <dbReference type="EMBL" id="CEM30771.1"/>
    </source>
</evidence>
<accession>A0A0G4GL64</accession>
<feature type="region of interest" description="Disordered" evidence="2">
    <location>
        <begin position="372"/>
        <end position="393"/>
    </location>
</feature>
<evidence type="ECO:0000256" key="2">
    <source>
        <dbReference type="SAM" id="MobiDB-lite"/>
    </source>
</evidence>
<dbReference type="InterPro" id="IPR029052">
    <property type="entry name" value="Metallo-depent_PP-like"/>
</dbReference>
<organism evidence="4">
    <name type="scientific">Chromera velia CCMP2878</name>
    <dbReference type="NCBI Taxonomy" id="1169474"/>
    <lineage>
        <taxon>Eukaryota</taxon>
        <taxon>Sar</taxon>
        <taxon>Alveolata</taxon>
        <taxon>Colpodellida</taxon>
        <taxon>Chromeraceae</taxon>
        <taxon>Chromera</taxon>
    </lineage>
</organism>
<sequence length="853" mass="91593">MGVFCAGLMLVVAFRQLQKVFTPPSDDSSVALVLQEGDATLSTGMEQEDRVVAVRLCHFSDFHAAYTPSSTAAGIGMMKAALDHFCPRRSPDASLRLFGGDWVAGPDFPFAGGMPVRDLISEEAGLLDGWTLGNHEFDQDSFFANTSRVVPAVVSNLQGRWTEPPPSPPFVKPFALHPLPPPPAEPPSSTSSAQIETEGKEAVCLLGLLTPSTVHTARPNKKTTTVSKNLHADLEAAARVCLEEAQRQGRQNVAFILMSHLGFEEDVAFVKASKVPLAAVVGAHTHTVHDPDTDTDPPGDGGGSQQDPDSGTVPKIPYPFEVRGALGQTVWIVHAGASGSFLGVVDLDLWGPAGALGDSLRAWSGGRGTPLVVGGSQREKEMKSKKPGGLWRLERPSSLPFPELLPGSDTDPLVTVEKKCEILQTGSDTDGSQRKRVTEAEETAKRMEDSGAPRWPVWSPSLSKSFCRSLLGFEEHFLRKWAKKDSERRAEAEAHTEAKADKVLAVSSKGVDGEHPACRVGSCEIGILVCDALRAFVTDVISPPPPASTVSKRAEGVSERPGWLPLDLEEREGLLERLRTVVELHGGMIVSLQPGGNLRSSVGRGEVTEGSVRAVLPWRDGLRLLSVTPRALCEALERGAARRYDSPGGVSVSSNGKRLEGVSQAPGGFPQFAGMRVTLAVEREGGEGSRSGVTARLHSVFVSVVEEKSGNSREGPEEEDGGDTHVPIECGSADRGESTELRPHGDQTEGLRILVVTCDWIASGGDGLFAVSEDTLLRLDPNTTTWGPELFRDHRDMIVDLTGAIPTLSRHSVNDAVHEFLLFRFSSADSQYDGFVDDRLRFWQTETSSTSSA</sequence>
<dbReference type="GO" id="GO:0008768">
    <property type="term" value="F:UDP-sugar diphosphatase activity"/>
    <property type="evidence" value="ECO:0007669"/>
    <property type="project" value="TreeGrafter"/>
</dbReference>
<dbReference type="GO" id="GO:0009166">
    <property type="term" value="P:nucleotide catabolic process"/>
    <property type="evidence" value="ECO:0007669"/>
    <property type="project" value="InterPro"/>
</dbReference>
<feature type="domain" description="5'-Nucleotidase C-terminal" evidence="3">
    <location>
        <begin position="512"/>
        <end position="687"/>
    </location>
</feature>
<dbReference type="AlphaFoldDB" id="A0A0G4GL64"/>